<dbReference type="GO" id="GO:0004413">
    <property type="term" value="F:homoserine kinase activity"/>
    <property type="evidence" value="ECO:0007669"/>
    <property type="project" value="UniProtKB-EC"/>
</dbReference>
<dbReference type="PRINTS" id="PR00958">
    <property type="entry name" value="HOMSERKINASE"/>
</dbReference>
<gene>
    <name evidence="8" type="ORF">GNI_064270</name>
</gene>
<dbReference type="InterPro" id="IPR006204">
    <property type="entry name" value="GHMP_kinase_N_dom"/>
</dbReference>
<sequence>MALDLWLEVHVCVSDTWLVEVGGQEPEGISSDPAKNLIIRQFLNTIERLNMCYDEGSTAFRFHIKNDIPLSRGLGSSAAAIVAGISTAYSMAGYSIDQRDIQEEIGLLATQVEGHPDNALPAALGGFQIAVYHPRSSRSSTLLERTLEEDFSKSDGISKDLNLPGPPPLFLQKDPDGGHLEKGDIQRAQIPLDGAQIPLDGAQIPLDGAQIPLDGAQIPLDGAQIPLDGMETPSTLGTTPVRMPAEEAHSEGKAVTENGAQRILPKVERNPSKTDANETRSSKTGVKLEPETLFRHSLKFPSDDLICIVHIPNSKLSTELARQLLPEKYERAVCSRNIARASLLVSSLMSRQYHLLGPALDDEIHEPYRRGECRSFAELKTYAADHTSPVLGAFLSGAGPCSILFCARGLGPAAFGDLNLKMPHLSAAGRFVILDVVLEGQALQSVASQPCK</sequence>
<keyword evidence="9" id="KW-1185">Reference proteome</keyword>
<dbReference type="Proteomes" id="UP000019763">
    <property type="component" value="Unassembled WGS sequence"/>
</dbReference>
<dbReference type="RefSeq" id="XP_011130083.1">
    <property type="nucleotide sequence ID" value="XM_011131781.1"/>
</dbReference>
<dbReference type="Pfam" id="PF00288">
    <property type="entry name" value="GHMP_kinases_N"/>
    <property type="match status" value="1"/>
</dbReference>
<proteinExistence type="predicted"/>
<keyword evidence="2 8" id="KW-0808">Transferase</keyword>
<feature type="compositionally biased region" description="Basic and acidic residues" evidence="6">
    <location>
        <begin position="265"/>
        <end position="284"/>
    </location>
</feature>
<accession>A0A023B7Y8</accession>
<evidence type="ECO:0000259" key="7">
    <source>
        <dbReference type="Pfam" id="PF00288"/>
    </source>
</evidence>
<keyword evidence="4 8" id="KW-0418">Kinase</keyword>
<dbReference type="SUPFAM" id="SSF54211">
    <property type="entry name" value="Ribosomal protein S5 domain 2-like"/>
    <property type="match status" value="1"/>
</dbReference>
<dbReference type="VEuPathDB" id="CryptoDB:GNI_064270"/>
<dbReference type="InterPro" id="IPR036554">
    <property type="entry name" value="GHMP_kinase_C_sf"/>
</dbReference>
<evidence type="ECO:0000256" key="2">
    <source>
        <dbReference type="ARBA" id="ARBA00022679"/>
    </source>
</evidence>
<dbReference type="SUPFAM" id="SSF55060">
    <property type="entry name" value="GHMP Kinase, C-terminal domain"/>
    <property type="match status" value="1"/>
</dbReference>
<dbReference type="PANTHER" id="PTHR20861">
    <property type="entry name" value="HOMOSERINE/4-DIPHOSPHOCYTIDYL-2-C-METHYL-D-ERYTHRITOL KINASE"/>
    <property type="match status" value="1"/>
</dbReference>
<dbReference type="GO" id="GO:0008652">
    <property type="term" value="P:amino acid biosynthetic process"/>
    <property type="evidence" value="ECO:0007669"/>
    <property type="project" value="UniProtKB-KW"/>
</dbReference>
<feature type="domain" description="GHMP kinase N-terminal" evidence="7">
    <location>
        <begin position="46"/>
        <end position="126"/>
    </location>
</feature>
<dbReference type="eggNOG" id="KOG1537">
    <property type="taxonomic scope" value="Eukaryota"/>
</dbReference>
<organism evidence="8 9">
    <name type="scientific">Gregarina niphandrodes</name>
    <name type="common">Septate eugregarine</name>
    <dbReference type="NCBI Taxonomy" id="110365"/>
    <lineage>
        <taxon>Eukaryota</taxon>
        <taxon>Sar</taxon>
        <taxon>Alveolata</taxon>
        <taxon>Apicomplexa</taxon>
        <taxon>Conoidasida</taxon>
        <taxon>Gregarinasina</taxon>
        <taxon>Eugregarinorida</taxon>
        <taxon>Gregarinidae</taxon>
        <taxon>Gregarina</taxon>
    </lineage>
</organism>
<protein>
    <submittedName>
        <fullName evidence="8">Homoserine kinase</fullName>
        <ecNumber evidence="8">2.7.1.39</ecNumber>
    </submittedName>
</protein>
<evidence type="ECO:0000256" key="1">
    <source>
        <dbReference type="ARBA" id="ARBA00022605"/>
    </source>
</evidence>
<evidence type="ECO:0000256" key="4">
    <source>
        <dbReference type="ARBA" id="ARBA00022777"/>
    </source>
</evidence>
<evidence type="ECO:0000256" key="5">
    <source>
        <dbReference type="ARBA" id="ARBA00022840"/>
    </source>
</evidence>
<dbReference type="OrthoDB" id="195231at2759"/>
<feature type="compositionally biased region" description="Basic and acidic residues" evidence="6">
    <location>
        <begin position="244"/>
        <end position="254"/>
    </location>
</feature>
<dbReference type="PANTHER" id="PTHR20861:SF1">
    <property type="entry name" value="HOMOSERINE KINASE"/>
    <property type="match status" value="1"/>
</dbReference>
<keyword evidence="3" id="KW-0547">Nucleotide-binding</keyword>
<dbReference type="EMBL" id="AFNH02000484">
    <property type="protein sequence ID" value="EZG68098.1"/>
    <property type="molecule type" value="Genomic_DNA"/>
</dbReference>
<dbReference type="Gene3D" id="3.30.230.10">
    <property type="match status" value="1"/>
</dbReference>
<dbReference type="Gene3D" id="3.30.70.890">
    <property type="entry name" value="GHMP kinase, C-terminal domain"/>
    <property type="match status" value="1"/>
</dbReference>
<dbReference type="PROSITE" id="PS00627">
    <property type="entry name" value="GHMP_KINASES_ATP"/>
    <property type="match status" value="1"/>
</dbReference>
<dbReference type="AlphaFoldDB" id="A0A023B7Y8"/>
<reference evidence="8" key="1">
    <citation type="submission" date="2013-12" db="EMBL/GenBank/DDBJ databases">
        <authorList>
            <person name="Omoto C.K."/>
            <person name="Sibley D."/>
            <person name="Venepally P."/>
            <person name="Hadjithomas M."/>
            <person name="Karamycheva S."/>
            <person name="Brunk B."/>
            <person name="Roos D."/>
            <person name="Caler E."/>
            <person name="Lorenzi H."/>
        </authorList>
    </citation>
    <scope>NUCLEOTIDE SEQUENCE</scope>
</reference>
<evidence type="ECO:0000313" key="8">
    <source>
        <dbReference type="EMBL" id="EZG68098.1"/>
    </source>
</evidence>
<keyword evidence="5" id="KW-0067">ATP-binding</keyword>
<dbReference type="InterPro" id="IPR006203">
    <property type="entry name" value="GHMP_knse_ATP-bd_CS"/>
</dbReference>
<dbReference type="InterPro" id="IPR020568">
    <property type="entry name" value="Ribosomal_Su5_D2-typ_SF"/>
</dbReference>
<comment type="caution">
    <text evidence="8">The sequence shown here is derived from an EMBL/GenBank/DDBJ whole genome shotgun (WGS) entry which is preliminary data.</text>
</comment>
<name>A0A023B7Y8_GRENI</name>
<evidence type="ECO:0000256" key="3">
    <source>
        <dbReference type="ARBA" id="ARBA00022741"/>
    </source>
</evidence>
<evidence type="ECO:0000256" key="6">
    <source>
        <dbReference type="SAM" id="MobiDB-lite"/>
    </source>
</evidence>
<dbReference type="InterPro" id="IPR014721">
    <property type="entry name" value="Ribsml_uS5_D2-typ_fold_subgr"/>
</dbReference>
<dbReference type="EC" id="2.7.1.39" evidence="8"/>
<dbReference type="GeneID" id="22912367"/>
<keyword evidence="1" id="KW-0028">Amino-acid biosynthesis</keyword>
<evidence type="ECO:0000313" key="9">
    <source>
        <dbReference type="Proteomes" id="UP000019763"/>
    </source>
</evidence>
<feature type="region of interest" description="Disordered" evidence="6">
    <location>
        <begin position="234"/>
        <end position="284"/>
    </location>
</feature>
<dbReference type="GO" id="GO:0005524">
    <property type="term" value="F:ATP binding"/>
    <property type="evidence" value="ECO:0007669"/>
    <property type="project" value="UniProtKB-KW"/>
</dbReference>